<feature type="domain" description="NADP-dependent oxidoreductase" evidence="1">
    <location>
        <begin position="8"/>
        <end position="66"/>
    </location>
</feature>
<dbReference type="AlphaFoldDB" id="A0A9X9A1S0"/>
<evidence type="ECO:0000313" key="3">
    <source>
        <dbReference type="Proteomes" id="UP000308444"/>
    </source>
</evidence>
<dbReference type="Proteomes" id="UP000308444">
    <property type="component" value="Unassembled WGS sequence"/>
</dbReference>
<evidence type="ECO:0000259" key="1">
    <source>
        <dbReference type="Pfam" id="PF00248"/>
    </source>
</evidence>
<evidence type="ECO:0000313" key="2">
    <source>
        <dbReference type="EMBL" id="TKI89939.1"/>
    </source>
</evidence>
<accession>A0A9X9A1S0</accession>
<dbReference type="InterPro" id="IPR023210">
    <property type="entry name" value="NADP_OxRdtase_dom"/>
</dbReference>
<organism evidence="2 3">
    <name type="scientific">Bacillus cereus</name>
    <dbReference type="NCBI Taxonomy" id="1396"/>
    <lineage>
        <taxon>Bacteria</taxon>
        <taxon>Bacillati</taxon>
        <taxon>Bacillota</taxon>
        <taxon>Bacilli</taxon>
        <taxon>Bacillales</taxon>
        <taxon>Bacillaceae</taxon>
        <taxon>Bacillus</taxon>
        <taxon>Bacillus cereus group</taxon>
    </lineage>
</organism>
<name>A0A9X9A1S0_BACCE</name>
<protein>
    <submittedName>
        <fullName evidence="2">Aldo/keto reductase</fullName>
    </submittedName>
</protein>
<feature type="non-terminal residue" evidence="2">
    <location>
        <position position="1"/>
    </location>
</feature>
<dbReference type="Gene3D" id="3.20.20.100">
    <property type="entry name" value="NADP-dependent oxidoreductase domain"/>
    <property type="match status" value="1"/>
</dbReference>
<comment type="caution">
    <text evidence="2">The sequence shown here is derived from an EMBL/GenBank/DDBJ whole genome shotgun (WGS) entry which is preliminary data.</text>
</comment>
<dbReference type="InterPro" id="IPR036812">
    <property type="entry name" value="NAD(P)_OxRdtase_dom_sf"/>
</dbReference>
<dbReference type="SUPFAM" id="SSF51430">
    <property type="entry name" value="NAD(P)-linked oxidoreductase"/>
    <property type="match status" value="1"/>
</dbReference>
<sequence>QTVEKLRLLSNKNQTLGQLALRYVLSHPAVSVVIPGAKTGTQAQENANASVRPILSDEELNYIHSI</sequence>
<proteinExistence type="predicted"/>
<reference evidence="2 3" key="1">
    <citation type="journal article" date="2019" name="Environ. Microbiol.">
        <title>An active ?-lactamase is a part of an orchestrated cell wall stress resistance network of Bacillus subtilis and related rhizosphere species.</title>
        <authorList>
            <person name="Bucher T."/>
            <person name="Keren-Paz A."/>
            <person name="Hausser J."/>
            <person name="Olender T."/>
            <person name="Cytryn E."/>
            <person name="Kolodkin-Gal I."/>
        </authorList>
    </citation>
    <scope>NUCLEOTIDE SEQUENCE [LARGE SCALE GENOMIC DNA]</scope>
    <source>
        <strain evidence="2 3">I32</strain>
    </source>
</reference>
<gene>
    <name evidence="2" type="ORF">FC695_35180</name>
</gene>
<dbReference type="Pfam" id="PF00248">
    <property type="entry name" value="Aldo_ket_red"/>
    <property type="match status" value="1"/>
</dbReference>
<dbReference type="EMBL" id="SZOH01003575">
    <property type="protein sequence ID" value="TKI89939.1"/>
    <property type="molecule type" value="Genomic_DNA"/>
</dbReference>